<dbReference type="SUPFAM" id="SSF53756">
    <property type="entry name" value="UDP-Glycosyltransferase/glycogen phosphorylase"/>
    <property type="match status" value="1"/>
</dbReference>
<evidence type="ECO:0000313" key="2">
    <source>
        <dbReference type="EMBL" id="CAH1420173.1"/>
    </source>
</evidence>
<keyword evidence="3" id="KW-1185">Reference proteome</keyword>
<dbReference type="InterPro" id="IPR002213">
    <property type="entry name" value="UDP_glucos_trans"/>
</dbReference>
<gene>
    <name evidence="2" type="ORF">LVIROSA_LOCUS7661</name>
</gene>
<dbReference type="Gene3D" id="3.40.50.2000">
    <property type="entry name" value="Glycogen Phosphorylase B"/>
    <property type="match status" value="1"/>
</dbReference>
<comment type="caution">
    <text evidence="2">The sequence shown here is derived from an EMBL/GenBank/DDBJ whole genome shotgun (WGS) entry which is preliminary data.</text>
</comment>
<accession>A0AAU9LWB7</accession>
<name>A0AAU9LWB7_9ASTR</name>
<dbReference type="Pfam" id="PF00201">
    <property type="entry name" value="UDPGT"/>
    <property type="match status" value="1"/>
</dbReference>
<dbReference type="Proteomes" id="UP001157418">
    <property type="component" value="Unassembled WGS sequence"/>
</dbReference>
<sequence length="141" mass="16235">MVWGIANSNQPFIWVVRPGSVHGCEWIEFLSEDLVSEMKVRGMIVKWAPQKDALAHSAVGGFWSHCGWNSPLESVYEGVLMPCQQFSINKMMNARYLTYVWKMGLEMVVERGEIESAIRRVLVSKEGEVMRRRAMEIEQLK</sequence>
<dbReference type="EMBL" id="CAKMRJ010000868">
    <property type="protein sequence ID" value="CAH1420173.1"/>
    <property type="molecule type" value="Genomic_DNA"/>
</dbReference>
<protein>
    <recommendedName>
        <fullName evidence="4">UDP-glucose iridoid glucosyltransferase-like</fullName>
    </recommendedName>
</protein>
<reference evidence="2 3" key="1">
    <citation type="submission" date="2022-01" db="EMBL/GenBank/DDBJ databases">
        <authorList>
            <person name="Xiong W."/>
            <person name="Schranz E."/>
        </authorList>
    </citation>
    <scope>NUCLEOTIDE SEQUENCE [LARGE SCALE GENOMIC DNA]</scope>
</reference>
<evidence type="ECO:0000256" key="1">
    <source>
        <dbReference type="ARBA" id="ARBA00022679"/>
    </source>
</evidence>
<evidence type="ECO:0000313" key="3">
    <source>
        <dbReference type="Proteomes" id="UP001157418"/>
    </source>
</evidence>
<keyword evidence="1" id="KW-0808">Transferase</keyword>
<evidence type="ECO:0008006" key="4">
    <source>
        <dbReference type="Google" id="ProtNLM"/>
    </source>
</evidence>
<dbReference type="GO" id="GO:0008194">
    <property type="term" value="F:UDP-glycosyltransferase activity"/>
    <property type="evidence" value="ECO:0007669"/>
    <property type="project" value="InterPro"/>
</dbReference>
<dbReference type="PANTHER" id="PTHR48045">
    <property type="entry name" value="UDP-GLYCOSYLTRANSFERASE 72B1"/>
    <property type="match status" value="1"/>
</dbReference>
<dbReference type="PANTHER" id="PTHR48045:SF30">
    <property type="entry name" value="UDP-GLYCOSYLTRANSFERASE 76H1-LIKE"/>
    <property type="match status" value="1"/>
</dbReference>
<dbReference type="AlphaFoldDB" id="A0AAU9LWB7"/>
<proteinExistence type="predicted"/>
<organism evidence="2 3">
    <name type="scientific">Lactuca virosa</name>
    <dbReference type="NCBI Taxonomy" id="75947"/>
    <lineage>
        <taxon>Eukaryota</taxon>
        <taxon>Viridiplantae</taxon>
        <taxon>Streptophyta</taxon>
        <taxon>Embryophyta</taxon>
        <taxon>Tracheophyta</taxon>
        <taxon>Spermatophyta</taxon>
        <taxon>Magnoliopsida</taxon>
        <taxon>eudicotyledons</taxon>
        <taxon>Gunneridae</taxon>
        <taxon>Pentapetalae</taxon>
        <taxon>asterids</taxon>
        <taxon>campanulids</taxon>
        <taxon>Asterales</taxon>
        <taxon>Asteraceae</taxon>
        <taxon>Cichorioideae</taxon>
        <taxon>Cichorieae</taxon>
        <taxon>Lactucinae</taxon>
        <taxon>Lactuca</taxon>
    </lineage>
</organism>
<dbReference type="CDD" id="cd03784">
    <property type="entry name" value="GT1_Gtf-like"/>
    <property type="match status" value="1"/>
</dbReference>